<reference evidence="2 3" key="1">
    <citation type="submission" date="2012-11" db="EMBL/GenBank/DDBJ databases">
        <title>Genome assembly of Thiorhodococcus sp. AK35.</title>
        <authorList>
            <person name="Nupur N."/>
            <person name="Khatri I."/>
            <person name="Subramanian S."/>
            <person name="Pinnaka A."/>
        </authorList>
    </citation>
    <scope>NUCLEOTIDE SEQUENCE [LARGE SCALE GENOMIC DNA]</scope>
    <source>
        <strain evidence="2 3">AK35</strain>
    </source>
</reference>
<evidence type="ECO:0008006" key="4">
    <source>
        <dbReference type="Google" id="ProtNLM"/>
    </source>
</evidence>
<evidence type="ECO:0000256" key="1">
    <source>
        <dbReference type="SAM" id="MobiDB-lite"/>
    </source>
</evidence>
<keyword evidence="3" id="KW-1185">Reference proteome</keyword>
<organism evidence="2 3">
    <name type="scientific">Imhoffiella purpurea</name>
    <dbReference type="NCBI Taxonomy" id="1249627"/>
    <lineage>
        <taxon>Bacteria</taxon>
        <taxon>Pseudomonadati</taxon>
        <taxon>Pseudomonadota</taxon>
        <taxon>Gammaproteobacteria</taxon>
        <taxon>Chromatiales</taxon>
        <taxon>Chromatiaceae</taxon>
        <taxon>Imhoffiella</taxon>
    </lineage>
</organism>
<proteinExistence type="predicted"/>
<dbReference type="STRING" id="1249627.D779_4063"/>
<accession>W9VQ82</accession>
<sequence length="174" mass="19574">MMRLYCRSLPEDHRRRYAAVEALKIGYGGVAYVARILGMSRTTIKTGIQELEQMNEGDPQNPARPSGNAKRIRRPGGGRPPIMERIAHLETALNAVLEAHTAGSPSDERVRWSDLTPMEVARALLERGIRISRNTAAMLLEGAGFRRRKLRKELITGVVDSVERDEQFRSIDRP</sequence>
<dbReference type="PATRIC" id="fig|1249627.3.peg.4126"/>
<evidence type="ECO:0000313" key="2">
    <source>
        <dbReference type="EMBL" id="EXJ12610.1"/>
    </source>
</evidence>
<feature type="region of interest" description="Disordered" evidence="1">
    <location>
        <begin position="52"/>
        <end position="81"/>
    </location>
</feature>
<dbReference type="Pfam" id="PF07592">
    <property type="entry name" value="DDE_Tnp_ISAZ013"/>
    <property type="match status" value="1"/>
</dbReference>
<evidence type="ECO:0000313" key="3">
    <source>
        <dbReference type="Proteomes" id="UP000019460"/>
    </source>
</evidence>
<dbReference type="Proteomes" id="UP000019460">
    <property type="component" value="Unassembled WGS sequence"/>
</dbReference>
<dbReference type="EMBL" id="AONC01000086">
    <property type="protein sequence ID" value="EXJ12610.1"/>
    <property type="molecule type" value="Genomic_DNA"/>
</dbReference>
<comment type="caution">
    <text evidence="2">The sequence shown here is derived from an EMBL/GenBank/DDBJ whole genome shotgun (WGS) entry which is preliminary data.</text>
</comment>
<dbReference type="eggNOG" id="COG3335">
    <property type="taxonomic scope" value="Bacteria"/>
</dbReference>
<protein>
    <recommendedName>
        <fullName evidence="4">Transposase</fullName>
    </recommendedName>
</protein>
<gene>
    <name evidence="2" type="ORF">D779_4063</name>
</gene>
<name>W9VQ82_9GAMM</name>
<dbReference type="InterPro" id="IPR011518">
    <property type="entry name" value="Transposase_36"/>
</dbReference>
<dbReference type="AlphaFoldDB" id="W9VQ82"/>